<protein>
    <submittedName>
        <fullName evidence="1">CLUMA_CG016131, isoform A</fullName>
    </submittedName>
</protein>
<dbReference type="Proteomes" id="UP000183832">
    <property type="component" value="Unassembled WGS sequence"/>
</dbReference>
<accession>A0A1J1IUI8</accession>
<sequence length="151" mass="17736">MNEANLTFILFEYRFTIWIHEISRKFPRLTNLSDASSRAGCKGKLNPWRTAATKQKDETLTIWIGFSELIVTFHMRPQLVMLSKNVTQFANDKILANSQDLCYCFLFEVLFMNKNFPSQVMLRCRWNSGALFSECTESCVWWNIKLMKNNT</sequence>
<evidence type="ECO:0000313" key="1">
    <source>
        <dbReference type="EMBL" id="CRL02798.1"/>
    </source>
</evidence>
<organism evidence="1 2">
    <name type="scientific">Clunio marinus</name>
    <dbReference type="NCBI Taxonomy" id="568069"/>
    <lineage>
        <taxon>Eukaryota</taxon>
        <taxon>Metazoa</taxon>
        <taxon>Ecdysozoa</taxon>
        <taxon>Arthropoda</taxon>
        <taxon>Hexapoda</taxon>
        <taxon>Insecta</taxon>
        <taxon>Pterygota</taxon>
        <taxon>Neoptera</taxon>
        <taxon>Endopterygota</taxon>
        <taxon>Diptera</taxon>
        <taxon>Nematocera</taxon>
        <taxon>Chironomoidea</taxon>
        <taxon>Chironomidae</taxon>
        <taxon>Clunio</taxon>
    </lineage>
</organism>
<dbReference type="AlphaFoldDB" id="A0A1J1IUI8"/>
<name>A0A1J1IUI8_9DIPT</name>
<gene>
    <name evidence="1" type="ORF">CLUMA_CG016131</name>
</gene>
<reference evidence="1 2" key="1">
    <citation type="submission" date="2015-04" db="EMBL/GenBank/DDBJ databases">
        <authorList>
            <person name="Syromyatnikov M.Y."/>
            <person name="Popov V.N."/>
        </authorList>
    </citation>
    <scope>NUCLEOTIDE SEQUENCE [LARGE SCALE GENOMIC DNA]</scope>
</reference>
<evidence type="ECO:0000313" key="2">
    <source>
        <dbReference type="Proteomes" id="UP000183832"/>
    </source>
</evidence>
<keyword evidence="2" id="KW-1185">Reference proteome</keyword>
<dbReference type="EMBL" id="CVRI01000058">
    <property type="protein sequence ID" value="CRL02798.1"/>
    <property type="molecule type" value="Genomic_DNA"/>
</dbReference>
<proteinExistence type="predicted"/>